<name>A0A7J6KLT9_PERCH</name>
<dbReference type="Proteomes" id="UP000591131">
    <property type="component" value="Unassembled WGS sequence"/>
</dbReference>
<feature type="region of interest" description="Disordered" evidence="1">
    <location>
        <begin position="96"/>
        <end position="116"/>
    </location>
</feature>
<organism evidence="2 3">
    <name type="scientific">Perkinsus chesapeaki</name>
    <name type="common">Clam parasite</name>
    <name type="synonym">Perkinsus andrewsi</name>
    <dbReference type="NCBI Taxonomy" id="330153"/>
    <lineage>
        <taxon>Eukaryota</taxon>
        <taxon>Sar</taxon>
        <taxon>Alveolata</taxon>
        <taxon>Perkinsozoa</taxon>
        <taxon>Perkinsea</taxon>
        <taxon>Perkinsida</taxon>
        <taxon>Perkinsidae</taxon>
        <taxon>Perkinsus</taxon>
    </lineage>
</organism>
<dbReference type="EMBL" id="JAAPAO010002332">
    <property type="protein sequence ID" value="KAF4647852.1"/>
    <property type="molecule type" value="Genomic_DNA"/>
</dbReference>
<sequence length="199" mass="22321">AFIDLNKITKTILSEAQARKKYSDVIRRWEEGDLEAGLGRSGRLPQQLKKIRNKLIEKSKQGSKLSLWMKKPSSDSSVKTTNLSDDVWGLISDMSKEEKMGLPEPEAGQKRSEKPKACETKMEVEHVMLDASTDETKERREGYAEEAPQLKALKSCTTKRVAGSVDIQTMDDLNRVLGNYAYADSSIPGLYVIDVLEPE</sequence>
<comment type="caution">
    <text evidence="2">The sequence shown here is derived from an EMBL/GenBank/DDBJ whole genome shotgun (WGS) entry which is preliminary data.</text>
</comment>
<accession>A0A7J6KLT9</accession>
<protein>
    <submittedName>
        <fullName evidence="2">Uncharacterized protein</fullName>
    </submittedName>
</protein>
<feature type="non-terminal residue" evidence="2">
    <location>
        <position position="1"/>
    </location>
</feature>
<keyword evidence="3" id="KW-1185">Reference proteome</keyword>
<gene>
    <name evidence="2" type="ORF">FOL47_004063</name>
</gene>
<evidence type="ECO:0000256" key="1">
    <source>
        <dbReference type="SAM" id="MobiDB-lite"/>
    </source>
</evidence>
<reference evidence="2 3" key="1">
    <citation type="submission" date="2020-04" db="EMBL/GenBank/DDBJ databases">
        <title>Perkinsus chesapeaki whole genome sequence.</title>
        <authorList>
            <person name="Bogema D.R."/>
        </authorList>
    </citation>
    <scope>NUCLEOTIDE SEQUENCE [LARGE SCALE GENOMIC DNA]</scope>
    <source>
        <strain evidence="2">ATCC PRA-425</strain>
    </source>
</reference>
<evidence type="ECO:0000313" key="3">
    <source>
        <dbReference type="Proteomes" id="UP000591131"/>
    </source>
</evidence>
<evidence type="ECO:0000313" key="2">
    <source>
        <dbReference type="EMBL" id="KAF4647852.1"/>
    </source>
</evidence>
<dbReference type="OrthoDB" id="10620638at2759"/>
<feature type="non-terminal residue" evidence="2">
    <location>
        <position position="199"/>
    </location>
</feature>
<proteinExistence type="predicted"/>
<dbReference type="AlphaFoldDB" id="A0A7J6KLT9"/>